<organism evidence="3 4">
    <name type="scientific">Mucilaginibacter aquariorum</name>
    <dbReference type="NCBI Taxonomy" id="2967225"/>
    <lineage>
        <taxon>Bacteria</taxon>
        <taxon>Pseudomonadati</taxon>
        <taxon>Bacteroidota</taxon>
        <taxon>Sphingobacteriia</taxon>
        <taxon>Sphingobacteriales</taxon>
        <taxon>Sphingobacteriaceae</taxon>
        <taxon>Mucilaginibacter</taxon>
    </lineage>
</organism>
<feature type="chain" id="PRO_5045366846" evidence="1">
    <location>
        <begin position="20"/>
        <end position="170"/>
    </location>
</feature>
<accession>A0ABT1TAH2</accession>
<comment type="caution">
    <text evidence="3">The sequence shown here is derived from an EMBL/GenBank/DDBJ whole genome shotgun (WGS) entry which is preliminary data.</text>
</comment>
<gene>
    <name evidence="3" type="ORF">NPE20_26075</name>
</gene>
<dbReference type="InterPro" id="IPR024311">
    <property type="entry name" value="Lipocalin-like"/>
</dbReference>
<dbReference type="Pfam" id="PF13924">
    <property type="entry name" value="Lipocalin_5"/>
    <property type="match status" value="1"/>
</dbReference>
<evidence type="ECO:0000256" key="1">
    <source>
        <dbReference type="SAM" id="SignalP"/>
    </source>
</evidence>
<feature type="domain" description="Lipocalin-like" evidence="2">
    <location>
        <begin position="34"/>
        <end position="169"/>
    </location>
</feature>
<evidence type="ECO:0000259" key="2">
    <source>
        <dbReference type="Pfam" id="PF13924"/>
    </source>
</evidence>
<name>A0ABT1TAH2_9SPHI</name>
<dbReference type="Proteomes" id="UP001204376">
    <property type="component" value="Unassembled WGS sequence"/>
</dbReference>
<proteinExistence type="predicted"/>
<sequence length="170" mass="19223">MKTIMTTLMLFCAVAIVSAQTKTNSNKPLKEQLIGTWALVSVDNIYPDSSRVHPYGENPKGMLIFDERLNYAIQIYKDVRPKIVSGDKNICTPEESKALIQGSNAHFGKYKVDEAKHTITFKIEHASFPNWEGAEQERTYIYTGNELKYVVTHTTQGGKAVVAEVVWRRL</sequence>
<dbReference type="EMBL" id="JANHOH010000015">
    <property type="protein sequence ID" value="MCQ6961468.1"/>
    <property type="molecule type" value="Genomic_DNA"/>
</dbReference>
<reference evidence="3 4" key="1">
    <citation type="submission" date="2022-07" db="EMBL/GenBank/DDBJ databases">
        <title>Mucilaginibacter sp. JC4.</title>
        <authorList>
            <person name="Le V."/>
            <person name="Ko S.-R."/>
            <person name="Ahn C.-Y."/>
            <person name="Oh H.-M."/>
        </authorList>
    </citation>
    <scope>NUCLEOTIDE SEQUENCE [LARGE SCALE GENOMIC DNA]</scope>
    <source>
        <strain evidence="3 4">JC4</strain>
    </source>
</reference>
<keyword evidence="4" id="KW-1185">Reference proteome</keyword>
<keyword evidence="1" id="KW-0732">Signal</keyword>
<dbReference type="RefSeq" id="WP_256541635.1">
    <property type="nucleotide sequence ID" value="NZ_JANHOH010000015.1"/>
</dbReference>
<evidence type="ECO:0000313" key="3">
    <source>
        <dbReference type="EMBL" id="MCQ6961468.1"/>
    </source>
</evidence>
<evidence type="ECO:0000313" key="4">
    <source>
        <dbReference type="Proteomes" id="UP001204376"/>
    </source>
</evidence>
<feature type="signal peptide" evidence="1">
    <location>
        <begin position="1"/>
        <end position="19"/>
    </location>
</feature>
<protein>
    <submittedName>
        <fullName evidence="3">Lipocalin-like domain-containing protein</fullName>
    </submittedName>
</protein>